<evidence type="ECO:0000313" key="2">
    <source>
        <dbReference type="Proteomes" id="UP000076096"/>
    </source>
</evidence>
<evidence type="ECO:0000313" key="1">
    <source>
        <dbReference type="EMBL" id="AMW08786.1"/>
    </source>
</evidence>
<dbReference type="KEGG" id="stsi:A4E84_04280"/>
<dbReference type="Proteomes" id="UP000076096">
    <property type="component" value="Chromosome"/>
</dbReference>
<keyword evidence="2" id="KW-1185">Reference proteome</keyword>
<sequence length="70" mass="7548">MLPAAAWSCTGGVERGEPRRLVADVRLDRGADMVTAMLASGGGGRYLSPTRRTRHERLAFMLGDSGTKAW</sequence>
<protein>
    <submittedName>
        <fullName evidence="1">Uncharacterized protein</fullName>
    </submittedName>
</protein>
<reference evidence="2" key="1">
    <citation type="submission" date="2016-04" db="EMBL/GenBank/DDBJ databases">
        <authorList>
            <person name="Zhang B."/>
        </authorList>
    </citation>
    <scope>NUCLEOTIDE SEQUENCE [LARGE SCALE GENOMIC DNA]</scope>
    <source>
        <strain evidence="2">S10</strain>
    </source>
</reference>
<gene>
    <name evidence="1" type="ORF">A4E84_04280</name>
</gene>
<name>A0A143BU92_9ACTN</name>
<organism evidence="1 2">
    <name type="scientific">Streptomyces qaidamensis</name>
    <dbReference type="NCBI Taxonomy" id="1783515"/>
    <lineage>
        <taxon>Bacteria</taxon>
        <taxon>Bacillati</taxon>
        <taxon>Actinomycetota</taxon>
        <taxon>Actinomycetes</taxon>
        <taxon>Kitasatosporales</taxon>
        <taxon>Streptomycetaceae</taxon>
        <taxon>Streptomyces</taxon>
        <taxon>Streptomyces aurantiacus group</taxon>
    </lineage>
</organism>
<accession>A0A143BU92</accession>
<proteinExistence type="predicted"/>
<dbReference type="AlphaFoldDB" id="A0A143BU92"/>
<dbReference type="EMBL" id="CP015098">
    <property type="protein sequence ID" value="AMW08786.1"/>
    <property type="molecule type" value="Genomic_DNA"/>
</dbReference>